<dbReference type="EMBL" id="FNQC01000008">
    <property type="protein sequence ID" value="SDZ23438.1"/>
    <property type="molecule type" value="Genomic_DNA"/>
</dbReference>
<keyword evidence="2" id="KW-1185">Reference proteome</keyword>
<sequence length="333" mass="39022">MARIVYLIGAGASAHTLPIVSQIPTKLEEVIKDVSNLKELETLQEKELERIKYVIEDLTWLHRESAKHASIDTFAKKLFVKKKSEELTRLKSSTGLFFSILQTKYKVDPRYDQFISSIIGSSIRDLPKDICIVSWNYDNQFELAFREYSEHPDIEVQEAFLGMIHKNHLNQYEKDKFKIIKINGTSGSFSYGNGTKSNFIKRSDKKYDNDFLRNLIDDYVQVCFNLESPNFKPLMSFAWGKDEKFDELMNHLKQEISACQTLVIIGYSIPFFNRKIDKEILDTMDNLRTIYIQDMYPETIKQRLFQLIPITEQKSIRVEYSNDLNQFLVPYEL</sequence>
<dbReference type="Proteomes" id="UP000199663">
    <property type="component" value="Unassembled WGS sequence"/>
</dbReference>
<evidence type="ECO:0008006" key="3">
    <source>
        <dbReference type="Google" id="ProtNLM"/>
    </source>
</evidence>
<reference evidence="1 2" key="1">
    <citation type="submission" date="2016-10" db="EMBL/GenBank/DDBJ databases">
        <authorList>
            <person name="Varghese N."/>
            <person name="Submissions S."/>
        </authorList>
    </citation>
    <scope>NUCLEOTIDE SEQUENCE [LARGE SCALE GENOMIC DNA]</scope>
    <source>
        <strain evidence="1 2">DSM 17997</strain>
    </source>
</reference>
<comment type="caution">
    <text evidence="1">The sequence shown here is derived from an EMBL/GenBank/DDBJ whole genome shotgun (WGS) entry which is preliminary data.</text>
</comment>
<dbReference type="RefSeq" id="WP_019598254.1">
    <property type="nucleotide sequence ID" value="NZ_FNQC01000008.1"/>
</dbReference>
<evidence type="ECO:0000313" key="1">
    <source>
        <dbReference type="EMBL" id="SDZ23438.1"/>
    </source>
</evidence>
<name>A0A1H3RDZ9_9BACT</name>
<proteinExistence type="predicted"/>
<gene>
    <name evidence="1" type="ORF">SAMN05444412_10841</name>
</gene>
<organism evidence="1 2">
    <name type="scientific">Rhodonellum ikkaensis</name>
    <dbReference type="NCBI Taxonomy" id="336829"/>
    <lineage>
        <taxon>Bacteria</taxon>
        <taxon>Pseudomonadati</taxon>
        <taxon>Bacteroidota</taxon>
        <taxon>Cytophagia</taxon>
        <taxon>Cytophagales</taxon>
        <taxon>Cytophagaceae</taxon>
        <taxon>Rhodonellum</taxon>
    </lineage>
</organism>
<evidence type="ECO:0000313" key="2">
    <source>
        <dbReference type="Proteomes" id="UP000199663"/>
    </source>
</evidence>
<protein>
    <recommendedName>
        <fullName evidence="3">SIR2-like domain-containing protein</fullName>
    </recommendedName>
</protein>
<accession>A0A1H3RDZ9</accession>